<dbReference type="InterPro" id="IPR011990">
    <property type="entry name" value="TPR-like_helical_dom_sf"/>
</dbReference>
<sequence>MSSSNYASLSDIIFSQVEPDERCDAENIADALLRESSYEQALSSYLLLDPTVPRLTVKIAYCEWRLDKFDDAFHRLRASIAMLDGDGIGLLSSLISNDPDSWQREDDYEAQIWPWLNAVTSANTVPLIAVFARFQGEWTEDIDNPAQKLRDLSHLLFLYPDCQPLRLAVAESMQQSGNAAEDQYAVLAAIPSSVLMPRYLWALARASAEVGKYACSLNYLSQLEEIETRNDPPSASVLWHIERARCAIQAETNPPDAASGFILLGQGTSSSSESQITAFRFALAAACKSADHLIPELAECYLKELESLTSNKLISSTALFNESIPFKGSNWDACAQPWPCCDLTPYKHILISSLQGRTQQFFRALFANYRIETDYLHTDEPVLGTALWDNLAEELGDVTQHPERFNGELLSLYTIIHAHRARPNWAKLGGYWIMSVWKAFPFESTLHHRLLIAETINKQTDFLRKFASGVIKYLRSQVIPSPMAYDLVKDLVASLHEHRLYKELNQLISMVGVGDKRQEIQFYLALSLQNINKKVSAISTYWKILHDDPTHYPTLINMLSLCTKQADTPLLQALELYIFTFNGDTQKEKGLRDALESAQSRCKDKIAAEALIIANYLSRFPAPLEGNIALDDISLLTAVALLALYRCADAEPDDSFLISVDESRLHFSPVLSDRNILFNLLSSGLASVHPTTPPNAFVIVEGEVSDICISQIRWRMSDASRALVKQLRDINGDIPDHWYKDLIPFAQEIAQGEIVEYLGFLAEERKWPRPRNTDALSDLTRELVDELSVAQAFNLAYLGAMSASDYRQKYSVSAQQATDMLIRRTGDRLEAVRNGKYLPNSYNRPWKLPRSVLSIVLWKTLLNRGDEGFTQKFSDMKIEREQPDRADNV</sequence>
<gene>
    <name evidence="1" type="ORF">F3J40_19725</name>
</gene>
<name>A0ABX0RJK9_9GAMM</name>
<evidence type="ECO:0000313" key="2">
    <source>
        <dbReference type="Proteomes" id="UP001515683"/>
    </source>
</evidence>
<evidence type="ECO:0000313" key="1">
    <source>
        <dbReference type="EMBL" id="NIF23814.1"/>
    </source>
</evidence>
<dbReference type="EMBL" id="VWXF01000010">
    <property type="protein sequence ID" value="NIF23814.1"/>
    <property type="molecule type" value="Genomic_DNA"/>
</dbReference>
<reference evidence="1 2" key="1">
    <citation type="journal article" date="2019" name="bioRxiv">
        <title>Bacteria contribute to plant secondary compound degradation in a generalist herbivore system.</title>
        <authorList>
            <person name="Francoeur C.B."/>
            <person name="Khadempour L."/>
            <person name="Moreira-Soto R.D."/>
            <person name="Gotting K."/>
            <person name="Book A.J."/>
            <person name="Pinto-Tomas A.A."/>
            <person name="Keefover-Ring K."/>
            <person name="Currie C.R."/>
        </authorList>
    </citation>
    <scope>NUCLEOTIDE SEQUENCE [LARGE SCALE GENOMIC DNA]</scope>
    <source>
        <strain evidence="1">Acro-835</strain>
    </source>
</reference>
<dbReference type="Gene3D" id="1.25.40.10">
    <property type="entry name" value="Tetratricopeptide repeat domain"/>
    <property type="match status" value="1"/>
</dbReference>
<proteinExistence type="predicted"/>
<comment type="caution">
    <text evidence="1">The sequence shown here is derived from an EMBL/GenBank/DDBJ whole genome shotgun (WGS) entry which is preliminary data.</text>
</comment>
<accession>A0ABX0RJK9</accession>
<evidence type="ECO:0008006" key="3">
    <source>
        <dbReference type="Google" id="ProtNLM"/>
    </source>
</evidence>
<keyword evidence="2" id="KW-1185">Reference proteome</keyword>
<organism evidence="1 2">
    <name type="scientific">Candidatus Pantoea multigeneris</name>
    <dbReference type="NCBI Taxonomy" id="2608357"/>
    <lineage>
        <taxon>Bacteria</taxon>
        <taxon>Pseudomonadati</taxon>
        <taxon>Pseudomonadota</taxon>
        <taxon>Gammaproteobacteria</taxon>
        <taxon>Enterobacterales</taxon>
        <taxon>Erwiniaceae</taxon>
        <taxon>Pantoea</taxon>
    </lineage>
</organism>
<dbReference type="SUPFAM" id="SSF48452">
    <property type="entry name" value="TPR-like"/>
    <property type="match status" value="1"/>
</dbReference>
<protein>
    <recommendedName>
        <fullName evidence="3">Tetratricopeptide repeat protein</fullName>
    </recommendedName>
</protein>
<dbReference type="Proteomes" id="UP001515683">
    <property type="component" value="Unassembled WGS sequence"/>
</dbReference>
<dbReference type="RefSeq" id="WP_167017369.1">
    <property type="nucleotide sequence ID" value="NZ_VWXF01000010.1"/>
</dbReference>